<reference evidence="2 3" key="1">
    <citation type="journal article" date="2018" name="Aquat. Microb. Ecol.">
        <title>Gammaproteobacterial methanotrophs dominate.</title>
        <authorList>
            <person name="Rissanen A.J."/>
            <person name="Saarenheimo J."/>
            <person name="Tiirola M."/>
            <person name="Peura S."/>
            <person name="Aalto S.L."/>
            <person name="Karvinen A."/>
            <person name="Nykanen H."/>
        </authorList>
    </citation>
    <scope>NUCLEOTIDE SEQUENCE [LARGE SCALE GENOMIC DNA]</scope>
    <source>
        <strain evidence="2">AMbin10</strain>
    </source>
</reference>
<dbReference type="EMBL" id="QJPH01000287">
    <property type="protein sequence ID" value="PZN80190.1"/>
    <property type="molecule type" value="Genomic_DNA"/>
</dbReference>
<evidence type="ECO:0000313" key="3">
    <source>
        <dbReference type="Proteomes" id="UP000249396"/>
    </source>
</evidence>
<dbReference type="PROSITE" id="PS51085">
    <property type="entry name" value="2FE2S_FER_2"/>
    <property type="match status" value="1"/>
</dbReference>
<dbReference type="Pfam" id="PF00111">
    <property type="entry name" value="Fer2"/>
    <property type="match status" value="1"/>
</dbReference>
<dbReference type="InterPro" id="IPR036010">
    <property type="entry name" value="2Fe-2S_ferredoxin-like_sf"/>
</dbReference>
<name>A0A2W4SYF0_9GAMM</name>
<dbReference type="PROSITE" id="PS00197">
    <property type="entry name" value="2FE2S_FER_1"/>
    <property type="match status" value="1"/>
</dbReference>
<accession>A0A2W4SYF0</accession>
<organism evidence="2 3">
    <name type="scientific">Candidatus Methylumidiphilus alinenensis</name>
    <dbReference type="NCBI Taxonomy" id="2202197"/>
    <lineage>
        <taxon>Bacteria</taxon>
        <taxon>Pseudomonadati</taxon>
        <taxon>Pseudomonadota</taxon>
        <taxon>Gammaproteobacteria</taxon>
        <taxon>Methylococcales</taxon>
        <taxon>Candidatus Methylumidiphilus</taxon>
    </lineage>
</organism>
<sequence>MAKATITFEDINVTVTVPAGTRVIEISEKVGSGITYGCREGDCGTCMMKVDEGWNNLSEASVLEDKILRDNFAGKHNRLACQAQVLGGELKVRPA</sequence>
<feature type="domain" description="2Fe-2S ferredoxin-type" evidence="1">
    <location>
        <begin position="2"/>
        <end position="95"/>
    </location>
</feature>
<gene>
    <name evidence="2" type="ORF">DM484_10220</name>
</gene>
<dbReference type="Proteomes" id="UP000249396">
    <property type="component" value="Unassembled WGS sequence"/>
</dbReference>
<comment type="caution">
    <text evidence="2">The sequence shown here is derived from an EMBL/GenBank/DDBJ whole genome shotgun (WGS) entry which is preliminary data.</text>
</comment>
<dbReference type="Gene3D" id="3.10.20.30">
    <property type="match status" value="1"/>
</dbReference>
<dbReference type="AlphaFoldDB" id="A0A2W4SYF0"/>
<dbReference type="GO" id="GO:0051537">
    <property type="term" value="F:2 iron, 2 sulfur cluster binding"/>
    <property type="evidence" value="ECO:0007669"/>
    <property type="project" value="InterPro"/>
</dbReference>
<dbReference type="SUPFAM" id="SSF54292">
    <property type="entry name" value="2Fe-2S ferredoxin-like"/>
    <property type="match status" value="1"/>
</dbReference>
<dbReference type="InterPro" id="IPR012675">
    <property type="entry name" value="Beta-grasp_dom_sf"/>
</dbReference>
<dbReference type="InterPro" id="IPR006058">
    <property type="entry name" value="2Fe2S_fd_BS"/>
</dbReference>
<protein>
    <submittedName>
        <fullName evidence="2">Ferredoxin</fullName>
    </submittedName>
</protein>
<evidence type="ECO:0000259" key="1">
    <source>
        <dbReference type="PROSITE" id="PS51085"/>
    </source>
</evidence>
<dbReference type="CDD" id="cd00207">
    <property type="entry name" value="fer2"/>
    <property type="match status" value="1"/>
</dbReference>
<dbReference type="InterPro" id="IPR001041">
    <property type="entry name" value="2Fe-2S_ferredoxin-type"/>
</dbReference>
<evidence type="ECO:0000313" key="2">
    <source>
        <dbReference type="EMBL" id="PZN80190.1"/>
    </source>
</evidence>
<proteinExistence type="predicted"/>